<accession>A0AA36IFV8</accession>
<evidence type="ECO:0000256" key="1">
    <source>
        <dbReference type="SAM" id="SignalP"/>
    </source>
</evidence>
<evidence type="ECO:0008006" key="4">
    <source>
        <dbReference type="Google" id="ProtNLM"/>
    </source>
</evidence>
<dbReference type="Gene3D" id="1.25.40.10">
    <property type="entry name" value="Tetratricopeptide repeat domain"/>
    <property type="match status" value="1"/>
</dbReference>
<feature type="signal peptide" evidence="1">
    <location>
        <begin position="1"/>
        <end position="16"/>
    </location>
</feature>
<name>A0AA36IFV8_9DINO</name>
<dbReference type="InterPro" id="IPR011990">
    <property type="entry name" value="TPR-like_helical_dom_sf"/>
</dbReference>
<dbReference type="Proteomes" id="UP001178507">
    <property type="component" value="Unassembled WGS sequence"/>
</dbReference>
<dbReference type="SUPFAM" id="SSF48452">
    <property type="entry name" value="TPR-like"/>
    <property type="match status" value="1"/>
</dbReference>
<feature type="chain" id="PRO_5041441788" description="Tetratricopeptide repeat protein" evidence="1">
    <location>
        <begin position="17"/>
        <end position="353"/>
    </location>
</feature>
<sequence length="353" mass="39903">MGRLLWLLLAIWAGLGAKIDEGPELASEQIFQEAVLEAKYFDLKERHGVADRRTLEAFFELFDLWIMLYRLNKIDEAMVEVLPACQWRQDQLTIKAIQAVAFLRWKQGRHREALARFHEMEGTLGKNPAICENIGHTYNALGMPKEAEQYFQQSLVFVEANFAGAAENKGGALLGLAGVREKQLKIPEALEAAQQAYDFYKSRDQERGWESSLTAKAAMAVSKMQLKLENLDDAEAKAQEAVRLFESTSGEDSPLLASAWKRLGEVQMKQERFVDARIAFHMSYKLEAIKDAFDLTEIVIVHQALMDAHLGRGPLDRTIFRSYFGTISQALQRVRKLKQDGNAGAFYKLAGEV</sequence>
<organism evidence="2 3">
    <name type="scientific">Effrenium voratum</name>
    <dbReference type="NCBI Taxonomy" id="2562239"/>
    <lineage>
        <taxon>Eukaryota</taxon>
        <taxon>Sar</taxon>
        <taxon>Alveolata</taxon>
        <taxon>Dinophyceae</taxon>
        <taxon>Suessiales</taxon>
        <taxon>Symbiodiniaceae</taxon>
        <taxon>Effrenium</taxon>
    </lineage>
</organism>
<proteinExistence type="predicted"/>
<gene>
    <name evidence="2" type="ORF">EVOR1521_LOCUS13158</name>
</gene>
<keyword evidence="1" id="KW-0732">Signal</keyword>
<reference evidence="2" key="1">
    <citation type="submission" date="2023-08" db="EMBL/GenBank/DDBJ databases">
        <authorList>
            <person name="Chen Y."/>
            <person name="Shah S."/>
            <person name="Dougan E. K."/>
            <person name="Thang M."/>
            <person name="Chan C."/>
        </authorList>
    </citation>
    <scope>NUCLEOTIDE SEQUENCE</scope>
</reference>
<dbReference type="InterPro" id="IPR019734">
    <property type="entry name" value="TPR_rpt"/>
</dbReference>
<evidence type="ECO:0000313" key="2">
    <source>
        <dbReference type="EMBL" id="CAJ1386998.1"/>
    </source>
</evidence>
<evidence type="ECO:0000313" key="3">
    <source>
        <dbReference type="Proteomes" id="UP001178507"/>
    </source>
</evidence>
<dbReference type="AlphaFoldDB" id="A0AA36IFV8"/>
<protein>
    <recommendedName>
        <fullName evidence="4">Tetratricopeptide repeat protein</fullName>
    </recommendedName>
</protein>
<dbReference type="EMBL" id="CAUJNA010001446">
    <property type="protein sequence ID" value="CAJ1386998.1"/>
    <property type="molecule type" value="Genomic_DNA"/>
</dbReference>
<comment type="caution">
    <text evidence="2">The sequence shown here is derived from an EMBL/GenBank/DDBJ whole genome shotgun (WGS) entry which is preliminary data.</text>
</comment>
<keyword evidence="3" id="KW-1185">Reference proteome</keyword>
<dbReference type="SMART" id="SM00028">
    <property type="entry name" value="TPR"/>
    <property type="match status" value="4"/>
</dbReference>